<reference evidence="1 2" key="1">
    <citation type="submission" date="2023-02" db="EMBL/GenBank/DDBJ databases">
        <title>Study of novel species of the Microbacterium genus.</title>
        <authorList>
            <person name="Arroyo-Herrera I."/>
            <person name="Roman-Ponce B."/>
            <person name="Vasquez-Murrieta M.S."/>
        </authorList>
    </citation>
    <scope>NUCLEOTIDE SEQUENCE [LARGE SCALE GENOMIC DNA]</scope>
    <source>
        <strain evidence="1 2">NE1TT3</strain>
    </source>
</reference>
<dbReference type="Proteomes" id="UP001218170">
    <property type="component" value="Unassembled WGS sequence"/>
</dbReference>
<name>A0ABT5SNF5_9MICO</name>
<proteinExistence type="predicted"/>
<keyword evidence="2" id="KW-1185">Reference proteome</keyword>
<comment type="caution">
    <text evidence="1">The sequence shown here is derived from an EMBL/GenBank/DDBJ whole genome shotgun (WGS) entry which is preliminary data.</text>
</comment>
<evidence type="ECO:0000313" key="2">
    <source>
        <dbReference type="Proteomes" id="UP001218170"/>
    </source>
</evidence>
<organism evidence="1 2">
    <name type="scientific">Microbacterium thalli</name>
    <dbReference type="NCBI Taxonomy" id="3027921"/>
    <lineage>
        <taxon>Bacteria</taxon>
        <taxon>Bacillati</taxon>
        <taxon>Actinomycetota</taxon>
        <taxon>Actinomycetes</taxon>
        <taxon>Micrococcales</taxon>
        <taxon>Microbacteriaceae</taxon>
        <taxon>Microbacterium</taxon>
    </lineage>
</organism>
<protein>
    <submittedName>
        <fullName evidence="1">Uncharacterized protein</fullName>
    </submittedName>
</protein>
<dbReference type="RefSeq" id="WP_274264896.1">
    <property type="nucleotide sequence ID" value="NZ_JAQZCI010000004.1"/>
</dbReference>
<dbReference type="EMBL" id="JAQZCI010000004">
    <property type="protein sequence ID" value="MDD7963318.1"/>
    <property type="molecule type" value="Genomic_DNA"/>
</dbReference>
<evidence type="ECO:0000313" key="1">
    <source>
        <dbReference type="EMBL" id="MDD7963318.1"/>
    </source>
</evidence>
<gene>
    <name evidence="1" type="ORF">PUW80_13255</name>
</gene>
<sequence length="116" mass="12190">MDRFTAAGLILQAALHGQRVHVVVASGHLVNDAIDALTRAADEIAHPAEVSRRNGDAFVRLLTGGCVTVGNAHASVRGRSFDWVYLTEGLARSLSDRQLDDLRTSVAAGAGDLVSA</sequence>
<accession>A0ABT5SNF5</accession>